<dbReference type="AlphaFoldDB" id="A0A498S760"/>
<evidence type="ECO:0000256" key="2">
    <source>
        <dbReference type="SAM" id="SignalP"/>
    </source>
</evidence>
<sequence>MNQINYSFLLVILYVTSLSTSPLTTSDITMTRRMMELTGTETNNLAMTVTTDNGTVPIVEEMNVTDSSELVTVQESAKRLKRDVGNLEAIDDSVESRIMIDANGEDFNLTSMSSNIAPLTNASEIRTFMDGDGIMDEVTTVLPREETVLKQLSSTLPSTTSTVQQSTGTRGEAKSGAIYEKTDGVRKRCQLHADCYGLREPKVWSDLKFGSWT</sequence>
<keyword evidence="4" id="KW-1185">Reference proteome</keyword>
<dbReference type="Pfam" id="PF05535">
    <property type="entry name" value="Chromadorea_ALT"/>
    <property type="match status" value="1"/>
</dbReference>
<evidence type="ECO:0000313" key="3">
    <source>
        <dbReference type="EMBL" id="VBB29277.1"/>
    </source>
</evidence>
<organism evidence="3 4">
    <name type="scientific">Acanthocheilonema viteae</name>
    <name type="common">Filarial nematode worm</name>
    <name type="synonym">Dipetalonema viteae</name>
    <dbReference type="NCBI Taxonomy" id="6277"/>
    <lineage>
        <taxon>Eukaryota</taxon>
        <taxon>Metazoa</taxon>
        <taxon>Ecdysozoa</taxon>
        <taxon>Nematoda</taxon>
        <taxon>Chromadorea</taxon>
        <taxon>Rhabditida</taxon>
        <taxon>Spirurina</taxon>
        <taxon>Spiruromorpha</taxon>
        <taxon>Filarioidea</taxon>
        <taxon>Onchocercidae</taxon>
        <taxon>Acanthocheilonema</taxon>
    </lineage>
</organism>
<keyword evidence="2" id="KW-0732">Signal</keyword>
<proteinExistence type="predicted"/>
<feature type="compositionally biased region" description="Low complexity" evidence="1">
    <location>
        <begin position="154"/>
        <end position="167"/>
    </location>
</feature>
<protein>
    <submittedName>
        <fullName evidence="3">Uncharacterized protein</fullName>
    </submittedName>
</protein>
<dbReference type="InterPro" id="IPR008451">
    <property type="entry name" value="Chromadorea_ALT"/>
</dbReference>
<evidence type="ECO:0000313" key="4">
    <source>
        <dbReference type="Proteomes" id="UP000276991"/>
    </source>
</evidence>
<gene>
    <name evidence="3" type="ORF">NAV_LOCUS4082</name>
</gene>
<dbReference type="Proteomes" id="UP000276991">
    <property type="component" value="Unassembled WGS sequence"/>
</dbReference>
<feature type="region of interest" description="Disordered" evidence="1">
    <location>
        <begin position="154"/>
        <end position="175"/>
    </location>
</feature>
<reference evidence="3 4" key="1">
    <citation type="submission" date="2018-08" db="EMBL/GenBank/DDBJ databases">
        <authorList>
            <person name="Laetsch R D."/>
            <person name="Stevens L."/>
            <person name="Kumar S."/>
            <person name="Blaxter L. M."/>
        </authorList>
    </citation>
    <scope>NUCLEOTIDE SEQUENCE [LARGE SCALE GENOMIC DNA]</scope>
</reference>
<feature type="chain" id="PRO_5019751967" evidence="2">
    <location>
        <begin position="20"/>
        <end position="213"/>
    </location>
</feature>
<feature type="signal peptide" evidence="2">
    <location>
        <begin position="1"/>
        <end position="19"/>
    </location>
</feature>
<accession>A0A498S760</accession>
<evidence type="ECO:0000256" key="1">
    <source>
        <dbReference type="SAM" id="MobiDB-lite"/>
    </source>
</evidence>
<dbReference type="EMBL" id="UPTC01000575">
    <property type="protein sequence ID" value="VBB29277.1"/>
    <property type="molecule type" value="Genomic_DNA"/>
</dbReference>
<dbReference type="OrthoDB" id="10615732at2759"/>
<name>A0A498S760_ACAVI</name>
<dbReference type="STRING" id="6277.A0A498S760"/>